<dbReference type="Proteomes" id="UP000693970">
    <property type="component" value="Unassembled WGS sequence"/>
</dbReference>
<dbReference type="OrthoDB" id="55337at2759"/>
<proteinExistence type="predicted"/>
<feature type="transmembrane region" description="Helical" evidence="2">
    <location>
        <begin position="178"/>
        <end position="195"/>
    </location>
</feature>
<gene>
    <name evidence="3" type="ORF">IV203_025725</name>
</gene>
<organism evidence="3 4">
    <name type="scientific">Nitzschia inconspicua</name>
    <dbReference type="NCBI Taxonomy" id="303405"/>
    <lineage>
        <taxon>Eukaryota</taxon>
        <taxon>Sar</taxon>
        <taxon>Stramenopiles</taxon>
        <taxon>Ochrophyta</taxon>
        <taxon>Bacillariophyta</taxon>
        <taxon>Bacillariophyceae</taxon>
        <taxon>Bacillariophycidae</taxon>
        <taxon>Bacillariales</taxon>
        <taxon>Bacillariaceae</taxon>
        <taxon>Nitzschia</taxon>
    </lineage>
</organism>
<keyword evidence="2" id="KW-1133">Transmembrane helix</keyword>
<reference evidence="3" key="2">
    <citation type="submission" date="2021-04" db="EMBL/GenBank/DDBJ databases">
        <authorList>
            <person name="Podell S."/>
        </authorList>
    </citation>
    <scope>NUCLEOTIDE SEQUENCE</scope>
    <source>
        <strain evidence="3">Hildebrandi</strain>
    </source>
</reference>
<comment type="caution">
    <text evidence="3">The sequence shown here is derived from an EMBL/GenBank/DDBJ whole genome shotgun (WGS) entry which is preliminary data.</text>
</comment>
<feature type="compositionally biased region" description="Polar residues" evidence="1">
    <location>
        <begin position="14"/>
        <end position="32"/>
    </location>
</feature>
<feature type="region of interest" description="Disordered" evidence="1">
    <location>
        <begin position="1"/>
        <end position="59"/>
    </location>
</feature>
<reference evidence="3" key="1">
    <citation type="journal article" date="2021" name="Sci. Rep.">
        <title>Diploid genomic architecture of Nitzschia inconspicua, an elite biomass production diatom.</title>
        <authorList>
            <person name="Oliver A."/>
            <person name="Podell S."/>
            <person name="Pinowska A."/>
            <person name="Traller J.C."/>
            <person name="Smith S.R."/>
            <person name="McClure R."/>
            <person name="Beliaev A."/>
            <person name="Bohutskyi P."/>
            <person name="Hill E.A."/>
            <person name="Rabines A."/>
            <person name="Zheng H."/>
            <person name="Allen L.Z."/>
            <person name="Kuo A."/>
            <person name="Grigoriev I.V."/>
            <person name="Allen A.E."/>
            <person name="Hazlebeck D."/>
            <person name="Allen E.E."/>
        </authorList>
    </citation>
    <scope>NUCLEOTIDE SEQUENCE</scope>
    <source>
        <strain evidence="3">Hildebrandi</strain>
    </source>
</reference>
<feature type="compositionally biased region" description="Low complexity" evidence="1">
    <location>
        <begin position="37"/>
        <end position="57"/>
    </location>
</feature>
<dbReference type="AlphaFoldDB" id="A0A9K3LGN1"/>
<keyword evidence="4" id="KW-1185">Reference proteome</keyword>
<feature type="region of interest" description="Disordered" evidence="1">
    <location>
        <begin position="262"/>
        <end position="283"/>
    </location>
</feature>
<accession>A0A9K3LGN1</accession>
<feature type="transmembrane region" description="Helical" evidence="2">
    <location>
        <begin position="224"/>
        <end position="243"/>
    </location>
</feature>
<evidence type="ECO:0000256" key="2">
    <source>
        <dbReference type="SAM" id="Phobius"/>
    </source>
</evidence>
<protein>
    <recommendedName>
        <fullName evidence="5">Transmembrane protein</fullName>
    </recommendedName>
</protein>
<evidence type="ECO:0008006" key="5">
    <source>
        <dbReference type="Google" id="ProtNLM"/>
    </source>
</evidence>
<name>A0A9K3LGN1_9STRA</name>
<keyword evidence="2" id="KW-0812">Transmembrane</keyword>
<dbReference type="EMBL" id="JAGRRH010000012">
    <property type="protein sequence ID" value="KAG7362059.1"/>
    <property type="molecule type" value="Genomic_DNA"/>
</dbReference>
<evidence type="ECO:0000313" key="4">
    <source>
        <dbReference type="Proteomes" id="UP000693970"/>
    </source>
</evidence>
<keyword evidence="2" id="KW-0472">Membrane</keyword>
<sequence>MSNNNKKQDRRSKTNSTNVVGDTQTSTSSSQEGNGGSSRMSNNNKYNNNNKGNNDNDSSLAEHLDRALLAVRSSQDSTHKLHHAWRSQLQRISILVLVIVATQAKAPGSACLAAIQEWNNQQYNNDTIISSTQTLILMAKDSVTEAMSMCCSLCLVAWLTGSPTTPTTQQDQSEFSSLSFRVATALLPLIVYTYQQDRTMGCLRRWELHDNYDHPRSELESRSFPVIVIFYIVSTLSVFAMYIQRSNGQQNIQKVVQLQQDLLQPKRQPKPPPQQQEVSKKKQ</sequence>
<evidence type="ECO:0000313" key="3">
    <source>
        <dbReference type="EMBL" id="KAG7362059.1"/>
    </source>
</evidence>
<evidence type="ECO:0000256" key="1">
    <source>
        <dbReference type="SAM" id="MobiDB-lite"/>
    </source>
</evidence>